<evidence type="ECO:0000256" key="1">
    <source>
        <dbReference type="SAM" id="MobiDB-lite"/>
    </source>
</evidence>
<feature type="region of interest" description="Disordered" evidence="1">
    <location>
        <begin position="135"/>
        <end position="166"/>
    </location>
</feature>
<evidence type="ECO:0000313" key="2">
    <source>
        <dbReference type="EMBL" id="NKE48361.1"/>
    </source>
</evidence>
<reference evidence="2 3" key="1">
    <citation type="submission" date="2020-03" db="EMBL/GenBank/DDBJ databases">
        <title>Roseomonas selenitidurans sp. nov. isolated from soil.</title>
        <authorList>
            <person name="Liu H."/>
        </authorList>
    </citation>
    <scope>NUCLEOTIDE SEQUENCE [LARGE SCALE GENOMIC DNA]</scope>
    <source>
        <strain evidence="2 3">JCM 15073</strain>
    </source>
</reference>
<dbReference type="Proteomes" id="UP000765160">
    <property type="component" value="Unassembled WGS sequence"/>
</dbReference>
<sequence>MSDDAQPAESLIPYERWTDDALREVVIRGLELAASSGLPGEHHFYITFRTDHPATRVPGHLKARYPQEMTVVLQHQYEGLAVDRAGGSFTVRLHFGGVPATLVVPFAALTGFADPAVRYGLRFQPMLDAALDLPDEAEPELPAPAAPEAPAQVVSLDAFRRRPARD</sequence>
<keyword evidence="3" id="KW-1185">Reference proteome</keyword>
<evidence type="ECO:0000313" key="3">
    <source>
        <dbReference type="Proteomes" id="UP000765160"/>
    </source>
</evidence>
<proteinExistence type="predicted"/>
<accession>A0ABX1F811</accession>
<dbReference type="EMBL" id="JAAVTX010000009">
    <property type="protein sequence ID" value="NKE48361.1"/>
    <property type="molecule type" value="Genomic_DNA"/>
</dbReference>
<name>A0ABX1F811_9PROT</name>
<dbReference type="RefSeq" id="WP_168054669.1">
    <property type="nucleotide sequence ID" value="NZ_JAATJR010000009.1"/>
</dbReference>
<dbReference type="InterPro" id="IPR007481">
    <property type="entry name" value="SspB"/>
</dbReference>
<comment type="caution">
    <text evidence="2">The sequence shown here is derived from an EMBL/GenBank/DDBJ whole genome shotgun (WGS) entry which is preliminary data.</text>
</comment>
<organism evidence="2 3">
    <name type="scientific">Falsiroseomonas frigidaquae</name>
    <dbReference type="NCBI Taxonomy" id="487318"/>
    <lineage>
        <taxon>Bacteria</taxon>
        <taxon>Pseudomonadati</taxon>
        <taxon>Pseudomonadota</taxon>
        <taxon>Alphaproteobacteria</taxon>
        <taxon>Acetobacterales</taxon>
        <taxon>Roseomonadaceae</taxon>
        <taxon>Falsiroseomonas</taxon>
    </lineage>
</organism>
<dbReference type="Gene3D" id="2.30.30.220">
    <property type="entry name" value="SspB-like"/>
    <property type="match status" value="1"/>
</dbReference>
<protein>
    <recommendedName>
        <fullName evidence="4">Stringent starvation protein B</fullName>
    </recommendedName>
</protein>
<gene>
    <name evidence="2" type="ORF">HB662_26540</name>
</gene>
<dbReference type="SUPFAM" id="SSF101738">
    <property type="entry name" value="SspB-like"/>
    <property type="match status" value="1"/>
</dbReference>
<dbReference type="Pfam" id="PF04386">
    <property type="entry name" value="SspB"/>
    <property type="match status" value="1"/>
</dbReference>
<dbReference type="InterPro" id="IPR036760">
    <property type="entry name" value="SspB-like_sf"/>
</dbReference>
<evidence type="ECO:0008006" key="4">
    <source>
        <dbReference type="Google" id="ProtNLM"/>
    </source>
</evidence>